<dbReference type="PANTHER" id="PTHR44520:SF1">
    <property type="entry name" value="TWO-COMPONENT SYSTEM REGULATORY PROTEIN"/>
    <property type="match status" value="1"/>
</dbReference>
<reference evidence="3 4" key="1">
    <citation type="submission" date="2023-12" db="EMBL/GenBank/DDBJ databases">
        <title>Friends and Foes: Symbiotic and Algicidal bacterial influence on Karenia brevis blooms.</title>
        <authorList>
            <person name="Fei C."/>
            <person name="Mohamed A.R."/>
            <person name="Booker A."/>
            <person name="Arshad M."/>
            <person name="Klass S."/>
            <person name="Ahn S."/>
            <person name="Gilbert P.M."/>
            <person name="Heil C.A."/>
            <person name="Martinez J.M."/>
            <person name="Amin S.A."/>
        </authorList>
    </citation>
    <scope>NUCLEOTIDE SEQUENCE [LARGE SCALE GENOMIC DNA]</scope>
    <source>
        <strain evidence="3 4">CE15</strain>
    </source>
</reference>
<name>A0ABU8EXE5_9GAMM</name>
<dbReference type="Proteomes" id="UP001382455">
    <property type="component" value="Unassembled WGS sequence"/>
</dbReference>
<evidence type="ECO:0000313" key="3">
    <source>
        <dbReference type="EMBL" id="MEI4551654.1"/>
    </source>
</evidence>
<evidence type="ECO:0000256" key="1">
    <source>
        <dbReference type="PROSITE-ProRule" id="PRU00169"/>
    </source>
</evidence>
<accession>A0ABU8EXE5</accession>
<feature type="domain" description="Response regulatory" evidence="2">
    <location>
        <begin position="3"/>
        <end position="123"/>
    </location>
</feature>
<keyword evidence="1" id="KW-0597">Phosphoprotein</keyword>
<feature type="modified residue" description="4-aspartylphosphate" evidence="1">
    <location>
        <position position="56"/>
    </location>
</feature>
<dbReference type="Gene3D" id="3.40.50.2300">
    <property type="match status" value="1"/>
</dbReference>
<dbReference type="InterPro" id="IPR011006">
    <property type="entry name" value="CheY-like_superfamily"/>
</dbReference>
<dbReference type="PANTHER" id="PTHR44520">
    <property type="entry name" value="RESPONSE REGULATOR RCP1-RELATED"/>
    <property type="match status" value="1"/>
</dbReference>
<sequence length="132" mass="15036">MLNLILIDDDPDEAYIMRQALKKVDDEKTLTHFDDGREFVASIDAFANANSLVLLDLNMPQCGGFDVLKLIKQNKHATNLPVVIYSNSNSPHDIELSYQYGANSYVRKPQGLNETIEFLSSLLNYWQRINKT</sequence>
<dbReference type="InterPro" id="IPR001789">
    <property type="entry name" value="Sig_transdc_resp-reg_receiver"/>
</dbReference>
<dbReference type="InterPro" id="IPR052893">
    <property type="entry name" value="TCS_response_regulator"/>
</dbReference>
<gene>
    <name evidence="3" type="ORF">WAE96_18400</name>
</gene>
<dbReference type="SMART" id="SM00448">
    <property type="entry name" value="REC"/>
    <property type="match status" value="1"/>
</dbReference>
<dbReference type="EMBL" id="JBAWKS010000002">
    <property type="protein sequence ID" value="MEI4551654.1"/>
    <property type="molecule type" value="Genomic_DNA"/>
</dbReference>
<protein>
    <submittedName>
        <fullName evidence="3">Response regulator</fullName>
    </submittedName>
</protein>
<dbReference type="PROSITE" id="PS50110">
    <property type="entry name" value="RESPONSE_REGULATORY"/>
    <property type="match status" value="1"/>
</dbReference>
<dbReference type="SUPFAM" id="SSF52172">
    <property type="entry name" value="CheY-like"/>
    <property type="match status" value="1"/>
</dbReference>
<evidence type="ECO:0000313" key="4">
    <source>
        <dbReference type="Proteomes" id="UP001382455"/>
    </source>
</evidence>
<organism evidence="3 4">
    <name type="scientific">Pseudoalteromonas spongiae</name>
    <dbReference type="NCBI Taxonomy" id="298657"/>
    <lineage>
        <taxon>Bacteria</taxon>
        <taxon>Pseudomonadati</taxon>
        <taxon>Pseudomonadota</taxon>
        <taxon>Gammaproteobacteria</taxon>
        <taxon>Alteromonadales</taxon>
        <taxon>Pseudoalteromonadaceae</taxon>
        <taxon>Pseudoalteromonas</taxon>
    </lineage>
</organism>
<proteinExistence type="predicted"/>
<comment type="caution">
    <text evidence="3">The sequence shown here is derived from an EMBL/GenBank/DDBJ whole genome shotgun (WGS) entry which is preliminary data.</text>
</comment>
<dbReference type="Pfam" id="PF00072">
    <property type="entry name" value="Response_reg"/>
    <property type="match status" value="1"/>
</dbReference>
<dbReference type="RefSeq" id="WP_336436602.1">
    <property type="nucleotide sequence ID" value="NZ_JBAWKS010000002.1"/>
</dbReference>
<keyword evidence="4" id="KW-1185">Reference proteome</keyword>
<evidence type="ECO:0000259" key="2">
    <source>
        <dbReference type="PROSITE" id="PS50110"/>
    </source>
</evidence>